<dbReference type="GO" id="GO:0003677">
    <property type="term" value="F:DNA binding"/>
    <property type="evidence" value="ECO:0007669"/>
    <property type="project" value="UniProtKB-KW"/>
</dbReference>
<keyword evidence="3" id="KW-0805">Transcription regulation</keyword>
<evidence type="ECO:0000259" key="6">
    <source>
        <dbReference type="PROSITE" id="PS50949"/>
    </source>
</evidence>
<dbReference type="InterPro" id="IPR036388">
    <property type="entry name" value="WH-like_DNA-bd_sf"/>
</dbReference>
<evidence type="ECO:0000256" key="2">
    <source>
        <dbReference type="ARBA" id="ARBA00022898"/>
    </source>
</evidence>
<dbReference type="InterPro" id="IPR015422">
    <property type="entry name" value="PyrdxlP-dep_Trfase_small"/>
</dbReference>
<dbReference type="GO" id="GO:0008483">
    <property type="term" value="F:transaminase activity"/>
    <property type="evidence" value="ECO:0007669"/>
    <property type="project" value="UniProtKB-KW"/>
</dbReference>
<keyword evidence="4" id="KW-0238">DNA-binding</keyword>
<dbReference type="SUPFAM" id="SSF46785">
    <property type="entry name" value="Winged helix' DNA-binding domain"/>
    <property type="match status" value="1"/>
</dbReference>
<dbReference type="SMART" id="SM00345">
    <property type="entry name" value="HTH_GNTR"/>
    <property type="match status" value="1"/>
</dbReference>
<keyword evidence="7" id="KW-0808">Transferase</keyword>
<evidence type="ECO:0000313" key="7">
    <source>
        <dbReference type="EMBL" id="TSH98086.1"/>
    </source>
</evidence>
<keyword evidence="7" id="KW-0032">Aminotransferase</keyword>
<keyword evidence="2" id="KW-0663">Pyridoxal phosphate</keyword>
<accession>A0A556AYW6</accession>
<dbReference type="Gene3D" id="3.40.640.10">
    <property type="entry name" value="Type I PLP-dependent aspartate aminotransferase-like (Major domain)"/>
    <property type="match status" value="1"/>
</dbReference>
<dbReference type="InterPro" id="IPR015421">
    <property type="entry name" value="PyrdxlP-dep_Trfase_major"/>
</dbReference>
<comment type="similarity">
    <text evidence="1">In the C-terminal section; belongs to the class-I pyridoxal-phosphate-dependent aminotransferase family.</text>
</comment>
<dbReference type="InterPro" id="IPR004839">
    <property type="entry name" value="Aminotransferase_I/II_large"/>
</dbReference>
<dbReference type="InterPro" id="IPR015424">
    <property type="entry name" value="PyrdxlP-dep_Trfase"/>
</dbReference>
<gene>
    <name evidence="7" type="ORF">FOZ76_04690</name>
</gene>
<dbReference type="SUPFAM" id="SSF53383">
    <property type="entry name" value="PLP-dependent transferases"/>
    <property type="match status" value="1"/>
</dbReference>
<comment type="caution">
    <text evidence="7">The sequence shown here is derived from an EMBL/GenBank/DDBJ whole genome shotgun (WGS) entry which is preliminary data.</text>
</comment>
<dbReference type="PROSITE" id="PS50949">
    <property type="entry name" value="HTH_GNTR"/>
    <property type="match status" value="1"/>
</dbReference>
<proteinExistence type="inferred from homology"/>
<evidence type="ECO:0000256" key="1">
    <source>
        <dbReference type="ARBA" id="ARBA00005384"/>
    </source>
</evidence>
<dbReference type="PANTHER" id="PTHR46577:SF1">
    <property type="entry name" value="HTH-TYPE TRANSCRIPTIONAL REGULATORY PROTEIN GABR"/>
    <property type="match status" value="1"/>
</dbReference>
<dbReference type="EMBL" id="VLTJ01000007">
    <property type="protein sequence ID" value="TSH98086.1"/>
    <property type="molecule type" value="Genomic_DNA"/>
</dbReference>
<keyword evidence="8" id="KW-1185">Reference proteome</keyword>
<feature type="domain" description="HTH gntR-type" evidence="6">
    <location>
        <begin position="30"/>
        <end position="98"/>
    </location>
</feature>
<dbReference type="OrthoDB" id="9804020at2"/>
<evidence type="ECO:0000256" key="5">
    <source>
        <dbReference type="ARBA" id="ARBA00023163"/>
    </source>
</evidence>
<protein>
    <submittedName>
        <fullName evidence="7">PLP-dependent aminotransferase family protein</fullName>
    </submittedName>
</protein>
<dbReference type="Gene3D" id="1.10.10.10">
    <property type="entry name" value="Winged helix-like DNA-binding domain superfamily/Winged helix DNA-binding domain"/>
    <property type="match status" value="1"/>
</dbReference>
<evidence type="ECO:0000256" key="4">
    <source>
        <dbReference type="ARBA" id="ARBA00023125"/>
    </source>
</evidence>
<evidence type="ECO:0000256" key="3">
    <source>
        <dbReference type="ARBA" id="ARBA00023015"/>
    </source>
</evidence>
<dbReference type="InterPro" id="IPR000524">
    <property type="entry name" value="Tscrpt_reg_HTH_GntR"/>
</dbReference>
<organism evidence="7 8">
    <name type="scientific">Verticiella sediminum</name>
    <dbReference type="NCBI Taxonomy" id="1247510"/>
    <lineage>
        <taxon>Bacteria</taxon>
        <taxon>Pseudomonadati</taxon>
        <taxon>Pseudomonadota</taxon>
        <taxon>Betaproteobacteria</taxon>
        <taxon>Burkholderiales</taxon>
        <taxon>Alcaligenaceae</taxon>
        <taxon>Verticiella</taxon>
    </lineage>
</organism>
<dbReference type="InterPro" id="IPR036390">
    <property type="entry name" value="WH_DNA-bd_sf"/>
</dbReference>
<name>A0A556AYW6_9BURK</name>
<dbReference type="CDD" id="cd00609">
    <property type="entry name" value="AAT_like"/>
    <property type="match status" value="1"/>
</dbReference>
<sequence length="478" mass="50730">MARSSETAQAQHGATLDNVKRALAADDDERPVYVRIAVALSNEIAAGGLKASERLPSQRRLADALGVNLTTVTKSFKYLKDRGVVSAHVGRGTAVRGRGLDHIAPTYERLQALPRVDLSVLKQHSAAFDAAAAAALREIAAETASVADLCEYHPAAGPPAAREMAVRWLRDTRIEAAAEDVAITAGAQHGLLLVLAAVMKPGDLVLVPALTYQGVKTAAQMLGLGLIPVAVDEGGILPDALARHAGNPRVKAIYLTPTLDNPTSITLSLERRRAIADVAARHALVVVEDEVFRPLAREFLPSIRELYPQGTFHLSSVAKVMAPGLRCGFVVSPAAYAGAVLRALRGSMWMAAPLTVTLVARLIAAGSHTAVIDELRERLLRRHDSAAAHLGRALRPGGPEGNCLWIDLPGALPASEFTDFLRGEGIGVAPSTMFSTGPSMHNGIRLYKGSVASDADWNEAVRTIAQCIERPPRAGERV</sequence>
<dbReference type="PANTHER" id="PTHR46577">
    <property type="entry name" value="HTH-TYPE TRANSCRIPTIONAL REGULATORY PROTEIN GABR"/>
    <property type="match status" value="1"/>
</dbReference>
<reference evidence="7 8" key="1">
    <citation type="submission" date="2019-07" db="EMBL/GenBank/DDBJ databases">
        <title>Qingshengfaniella alkalisoli gen. nov., sp. nov., isolated from saline soil.</title>
        <authorList>
            <person name="Xu L."/>
            <person name="Huang X.-X."/>
            <person name="Sun J.-Q."/>
        </authorList>
    </citation>
    <scope>NUCLEOTIDE SEQUENCE [LARGE SCALE GENOMIC DNA]</scope>
    <source>
        <strain evidence="7 8">DSM 27279</strain>
    </source>
</reference>
<dbReference type="Proteomes" id="UP000318405">
    <property type="component" value="Unassembled WGS sequence"/>
</dbReference>
<keyword evidence="5" id="KW-0804">Transcription</keyword>
<dbReference type="AlphaFoldDB" id="A0A556AYW6"/>
<dbReference type="Pfam" id="PF00392">
    <property type="entry name" value="GntR"/>
    <property type="match status" value="1"/>
</dbReference>
<dbReference type="Pfam" id="PF00155">
    <property type="entry name" value="Aminotran_1_2"/>
    <property type="match status" value="1"/>
</dbReference>
<dbReference type="GO" id="GO:0003700">
    <property type="term" value="F:DNA-binding transcription factor activity"/>
    <property type="evidence" value="ECO:0007669"/>
    <property type="project" value="InterPro"/>
</dbReference>
<dbReference type="CDD" id="cd07377">
    <property type="entry name" value="WHTH_GntR"/>
    <property type="match status" value="1"/>
</dbReference>
<dbReference type="InterPro" id="IPR051446">
    <property type="entry name" value="HTH_trans_reg/aminotransferase"/>
</dbReference>
<dbReference type="Gene3D" id="3.90.1150.10">
    <property type="entry name" value="Aspartate Aminotransferase, domain 1"/>
    <property type="match status" value="1"/>
</dbReference>
<evidence type="ECO:0000313" key="8">
    <source>
        <dbReference type="Proteomes" id="UP000318405"/>
    </source>
</evidence>
<dbReference type="GO" id="GO:0030170">
    <property type="term" value="F:pyridoxal phosphate binding"/>
    <property type="evidence" value="ECO:0007669"/>
    <property type="project" value="InterPro"/>
</dbReference>